<evidence type="ECO:0000313" key="2">
    <source>
        <dbReference type="Proteomes" id="UP001589532"/>
    </source>
</evidence>
<gene>
    <name evidence="1" type="ORF">ACFFSA_50695</name>
</gene>
<comment type="caution">
    <text evidence="1">The sequence shown here is derived from an EMBL/GenBank/DDBJ whole genome shotgun (WGS) entry which is preliminary data.</text>
</comment>
<dbReference type="Proteomes" id="UP001589532">
    <property type="component" value="Unassembled WGS sequence"/>
</dbReference>
<proteinExistence type="predicted"/>
<dbReference type="RefSeq" id="WP_345000022.1">
    <property type="nucleotide sequence ID" value="NZ_BAAAXV010000009.1"/>
</dbReference>
<protein>
    <submittedName>
        <fullName evidence="1">Uncharacterized protein</fullName>
    </submittedName>
</protein>
<dbReference type="EMBL" id="JBHMBW010000104">
    <property type="protein sequence ID" value="MFB9631381.1"/>
    <property type="molecule type" value="Genomic_DNA"/>
</dbReference>
<accession>A0ABV5SI63</accession>
<reference evidence="1 2" key="1">
    <citation type="submission" date="2024-09" db="EMBL/GenBank/DDBJ databases">
        <authorList>
            <person name="Sun Q."/>
            <person name="Mori K."/>
        </authorList>
    </citation>
    <scope>NUCLEOTIDE SEQUENCE [LARGE SCALE GENOMIC DNA]</scope>
    <source>
        <strain evidence="1 2">JCM 3143</strain>
    </source>
</reference>
<name>A0ABV5SI63_9ACTN</name>
<sequence length="72" mass="7730">MTEQTEQKASIPIAATLAVTRRQRNDALDENAMLWAHVEQLTAELDQVKAELAQLRDSALVSGSSTSSSSSA</sequence>
<evidence type="ECO:0000313" key="1">
    <source>
        <dbReference type="EMBL" id="MFB9631381.1"/>
    </source>
</evidence>
<keyword evidence="2" id="KW-1185">Reference proteome</keyword>
<organism evidence="1 2">
    <name type="scientific">Nonomuraea helvata</name>
    <dbReference type="NCBI Taxonomy" id="37484"/>
    <lineage>
        <taxon>Bacteria</taxon>
        <taxon>Bacillati</taxon>
        <taxon>Actinomycetota</taxon>
        <taxon>Actinomycetes</taxon>
        <taxon>Streptosporangiales</taxon>
        <taxon>Streptosporangiaceae</taxon>
        <taxon>Nonomuraea</taxon>
    </lineage>
</organism>